<feature type="transmembrane region" description="Helical" evidence="9">
    <location>
        <begin position="65"/>
        <end position="85"/>
    </location>
</feature>
<evidence type="ECO:0000256" key="2">
    <source>
        <dbReference type="ARBA" id="ARBA00022606"/>
    </source>
</evidence>
<evidence type="ECO:0000256" key="1">
    <source>
        <dbReference type="ARBA" id="ARBA00004141"/>
    </source>
</evidence>
<keyword evidence="5 9" id="KW-1133">Transmembrane helix</keyword>
<dbReference type="GO" id="GO:0005886">
    <property type="term" value="C:plasma membrane"/>
    <property type="evidence" value="ECO:0007669"/>
    <property type="project" value="TreeGrafter"/>
</dbReference>
<keyword evidence="4" id="KW-0552">Olfaction</keyword>
<evidence type="ECO:0000256" key="6">
    <source>
        <dbReference type="ARBA" id="ARBA00023136"/>
    </source>
</evidence>
<dbReference type="SMR" id="A0A1Y9TJT3"/>
<dbReference type="Pfam" id="PF02949">
    <property type="entry name" value="7tm_6"/>
    <property type="match status" value="1"/>
</dbReference>
<comment type="subcellular location">
    <subcellularLocation>
        <location evidence="1">Membrane</location>
        <topology evidence="1">Multi-pass membrane protein</topology>
    </subcellularLocation>
</comment>
<name>A0A1Y9TJT3_CONPF</name>
<protein>
    <submittedName>
        <fullName evidence="10">Odorant receptor 43</fullName>
    </submittedName>
</protein>
<keyword evidence="6 9" id="KW-0472">Membrane</keyword>
<dbReference type="GO" id="GO:0005549">
    <property type="term" value="F:odorant binding"/>
    <property type="evidence" value="ECO:0007669"/>
    <property type="project" value="InterPro"/>
</dbReference>
<feature type="transmembrane region" description="Helical" evidence="9">
    <location>
        <begin position="251"/>
        <end position="272"/>
    </location>
</feature>
<reference evidence="10" key="1">
    <citation type="submission" date="2016-04" db="EMBL/GenBank/DDBJ databases">
        <title>Deep sequencing-based transcriptome analysis of the yellow peach moth Conogethes punctiferalis (Guenee) antennae.</title>
        <authorList>
            <person name="Ge X."/>
            <person name="Zhang T."/>
            <person name="Wang Z."/>
            <person name="He K."/>
            <person name="Bai S."/>
        </authorList>
    </citation>
    <scope>NUCLEOTIDE SEQUENCE</scope>
</reference>
<evidence type="ECO:0000256" key="8">
    <source>
        <dbReference type="ARBA" id="ARBA00023224"/>
    </source>
</evidence>
<keyword evidence="8" id="KW-0807">Transducer</keyword>
<evidence type="ECO:0000256" key="9">
    <source>
        <dbReference type="SAM" id="Phobius"/>
    </source>
</evidence>
<evidence type="ECO:0000256" key="5">
    <source>
        <dbReference type="ARBA" id="ARBA00022989"/>
    </source>
</evidence>
<dbReference type="PANTHER" id="PTHR21137:SF44">
    <property type="entry name" value="ODORANT RECEPTOR 13A-RELATED"/>
    <property type="match status" value="1"/>
</dbReference>
<feature type="transmembrane region" description="Helical" evidence="9">
    <location>
        <begin position="18"/>
        <end position="45"/>
    </location>
</feature>
<evidence type="ECO:0000256" key="3">
    <source>
        <dbReference type="ARBA" id="ARBA00022692"/>
    </source>
</evidence>
<evidence type="ECO:0000313" key="10">
    <source>
        <dbReference type="EMBL" id="ARO76448.1"/>
    </source>
</evidence>
<sequence length="326" mass="37712">MDVPTFEELFRQLKFNMWLFGILFDDYEIAFRFYCFVLSMFSMLVEETSFFISRYAPENFLELTQLAPCLGIALLSVLKILPIAAKRQKISVLTKSLNKLYNAILMDPEKREVVKKEILLVHTIIKYFFILNTILITVYNFAPLAFMLYAYLKHNRIEYKVPYAVSLPFALDSYPKWFIVYFHSIISGFVCILFVTSVDALYCMLTSQICSNFTVISNEILHLDESGVHRLKDLIIYHQQVLKLSDDLEEIFKLVNLFNVVVGSTEICALGFNITTGDLGHLPGYILFLSSVLLQILLMSVFGEKLIREVISISVFKTREHNILSY</sequence>
<dbReference type="EMBL" id="KX084493">
    <property type="protein sequence ID" value="ARO76448.1"/>
    <property type="molecule type" value="mRNA"/>
</dbReference>
<feature type="transmembrane region" description="Helical" evidence="9">
    <location>
        <begin position="178"/>
        <end position="202"/>
    </location>
</feature>
<dbReference type="PANTHER" id="PTHR21137">
    <property type="entry name" value="ODORANT RECEPTOR"/>
    <property type="match status" value="1"/>
</dbReference>
<keyword evidence="3 9" id="KW-0812">Transmembrane</keyword>
<gene>
    <name evidence="10" type="primary">OR43</name>
</gene>
<dbReference type="GO" id="GO:0007165">
    <property type="term" value="P:signal transduction"/>
    <property type="evidence" value="ECO:0007669"/>
    <property type="project" value="UniProtKB-KW"/>
</dbReference>
<dbReference type="AlphaFoldDB" id="A0A1Y9TJT3"/>
<evidence type="ECO:0000256" key="7">
    <source>
        <dbReference type="ARBA" id="ARBA00023170"/>
    </source>
</evidence>
<keyword evidence="7 10" id="KW-0675">Receptor</keyword>
<dbReference type="GO" id="GO:0004984">
    <property type="term" value="F:olfactory receptor activity"/>
    <property type="evidence" value="ECO:0007669"/>
    <property type="project" value="InterPro"/>
</dbReference>
<organism evidence="10">
    <name type="scientific">Conogethes punctiferalis</name>
    <name type="common">Durian fruit borer</name>
    <name type="synonym">Astura punctiferalis</name>
    <dbReference type="NCBI Taxonomy" id="1133088"/>
    <lineage>
        <taxon>Eukaryota</taxon>
        <taxon>Metazoa</taxon>
        <taxon>Ecdysozoa</taxon>
        <taxon>Arthropoda</taxon>
        <taxon>Hexapoda</taxon>
        <taxon>Insecta</taxon>
        <taxon>Pterygota</taxon>
        <taxon>Neoptera</taxon>
        <taxon>Endopterygota</taxon>
        <taxon>Lepidoptera</taxon>
        <taxon>Glossata</taxon>
        <taxon>Ditrysia</taxon>
        <taxon>Pyraloidea</taxon>
        <taxon>Crambidae</taxon>
        <taxon>Spilomelinae</taxon>
        <taxon>Conogethes</taxon>
    </lineage>
</organism>
<dbReference type="InterPro" id="IPR004117">
    <property type="entry name" value="7tm6_olfct_rcpt"/>
</dbReference>
<proteinExistence type="evidence at transcript level"/>
<evidence type="ECO:0000256" key="4">
    <source>
        <dbReference type="ARBA" id="ARBA00022725"/>
    </source>
</evidence>
<accession>A0A1Y9TJT3</accession>
<feature type="transmembrane region" description="Helical" evidence="9">
    <location>
        <begin position="284"/>
        <end position="302"/>
    </location>
</feature>
<keyword evidence="2" id="KW-0716">Sensory transduction</keyword>
<feature type="transmembrane region" description="Helical" evidence="9">
    <location>
        <begin position="127"/>
        <end position="152"/>
    </location>
</feature>